<dbReference type="InterPro" id="IPR036388">
    <property type="entry name" value="WH-like_DNA-bd_sf"/>
</dbReference>
<dbReference type="Pfam" id="PF00196">
    <property type="entry name" value="GerE"/>
    <property type="match status" value="1"/>
</dbReference>
<dbReference type="Gene3D" id="1.10.10.10">
    <property type="entry name" value="Winged helix-like DNA-binding domain superfamily/Winged helix DNA-binding domain"/>
    <property type="match status" value="1"/>
</dbReference>
<dbReference type="GO" id="GO:0006355">
    <property type="term" value="P:regulation of DNA-templated transcription"/>
    <property type="evidence" value="ECO:0007669"/>
    <property type="project" value="InterPro"/>
</dbReference>
<sequence length="140" mass="16695">MDIKPSEAERNYIIAIEQEELRNKTIKLIRNCDSNCIVLLNEIELNSYVKFNNVIYTSYYSNVKLLKHLVDSSDRFKQIHFTFREYEVLKLSHLQNYKIARRLKLSEKTTSFYRVRIQNKLKMRTKSLLAMTKIKSLLVG</sequence>
<protein>
    <submittedName>
        <fullName evidence="3">Response regulator transcription factor</fullName>
    </submittedName>
</protein>
<dbReference type="InterPro" id="IPR000792">
    <property type="entry name" value="Tscrpt_reg_LuxR_C"/>
</dbReference>
<proteinExistence type="predicted"/>
<gene>
    <name evidence="3" type="ORF">HV331_26805</name>
</gene>
<geneLocation type="plasmid" evidence="4">
    <name>prhbstw-00938_2</name>
</geneLocation>
<dbReference type="SUPFAM" id="SSF46894">
    <property type="entry name" value="C-terminal effector domain of the bipartite response regulators"/>
    <property type="match status" value="1"/>
</dbReference>
<dbReference type="InterPro" id="IPR016032">
    <property type="entry name" value="Sig_transdc_resp-reg_C-effctor"/>
</dbReference>
<accession>A0AAP9R1V6</accession>
<dbReference type="RefSeq" id="WP_182015470.1">
    <property type="nucleotide sequence ID" value="NZ_CP055905.1"/>
</dbReference>
<evidence type="ECO:0000313" key="4">
    <source>
        <dbReference type="Proteomes" id="UP000514462"/>
    </source>
</evidence>
<name>A0AAP9R1V6_KLEAE</name>
<keyword evidence="1" id="KW-0238">DNA-binding</keyword>
<evidence type="ECO:0000313" key="3">
    <source>
        <dbReference type="EMBL" id="QMR43091.1"/>
    </source>
</evidence>
<organism evidence="3 4">
    <name type="scientific">Klebsiella aerogenes</name>
    <name type="common">Enterobacter aerogenes</name>
    <dbReference type="NCBI Taxonomy" id="548"/>
    <lineage>
        <taxon>Bacteria</taxon>
        <taxon>Pseudomonadati</taxon>
        <taxon>Pseudomonadota</taxon>
        <taxon>Gammaproteobacteria</taxon>
        <taxon>Enterobacterales</taxon>
        <taxon>Enterobacteriaceae</taxon>
        <taxon>Klebsiella/Raoultella group</taxon>
        <taxon>Klebsiella</taxon>
    </lineage>
</organism>
<dbReference type="Proteomes" id="UP000514462">
    <property type="component" value="Plasmid pRHBSTW-00938_2"/>
</dbReference>
<feature type="domain" description="HTH luxR-type" evidence="2">
    <location>
        <begin position="81"/>
        <end position="130"/>
    </location>
</feature>
<evidence type="ECO:0000256" key="1">
    <source>
        <dbReference type="ARBA" id="ARBA00023125"/>
    </source>
</evidence>
<dbReference type="GO" id="GO:0003677">
    <property type="term" value="F:DNA binding"/>
    <property type="evidence" value="ECO:0007669"/>
    <property type="project" value="UniProtKB-KW"/>
</dbReference>
<dbReference type="EMBL" id="CP055905">
    <property type="protein sequence ID" value="QMR43091.1"/>
    <property type="molecule type" value="Genomic_DNA"/>
</dbReference>
<reference evidence="4" key="1">
    <citation type="submission" date="2020-06" db="EMBL/GenBank/DDBJ databases">
        <title>REHAB project genomes.</title>
        <authorList>
            <person name="Shaw L.P."/>
        </authorList>
    </citation>
    <scope>NUCLEOTIDE SEQUENCE [LARGE SCALE GENOMIC DNA]</scope>
    <source>
        <strain evidence="4">RHBSTW-00938</strain>
        <plasmid evidence="4">prhbstw-00938_2</plasmid>
    </source>
</reference>
<keyword evidence="3" id="KW-0614">Plasmid</keyword>
<evidence type="ECO:0000259" key="2">
    <source>
        <dbReference type="Pfam" id="PF00196"/>
    </source>
</evidence>
<dbReference type="AlphaFoldDB" id="A0AAP9R1V6"/>